<evidence type="ECO:0000256" key="3">
    <source>
        <dbReference type="SAM" id="MobiDB-lite"/>
    </source>
</evidence>
<dbReference type="InterPro" id="IPR027417">
    <property type="entry name" value="P-loop_NTPase"/>
</dbReference>
<proteinExistence type="predicted"/>
<evidence type="ECO:0000313" key="4">
    <source>
        <dbReference type="EMBL" id="RWX46370.1"/>
    </source>
</evidence>
<accession>A0A3S3RRW2</accession>
<comment type="caution">
    <text evidence="4">The sequence shown here is derived from an EMBL/GenBank/DDBJ whole genome shotgun (WGS) entry which is preliminary data.</text>
</comment>
<keyword evidence="5" id="KW-1185">Reference proteome</keyword>
<keyword evidence="2" id="KW-0067">ATP-binding</keyword>
<evidence type="ECO:0000256" key="2">
    <source>
        <dbReference type="ARBA" id="ARBA00022840"/>
    </source>
</evidence>
<dbReference type="GO" id="GO:0004713">
    <property type="term" value="F:protein tyrosine kinase activity"/>
    <property type="evidence" value="ECO:0007669"/>
    <property type="project" value="TreeGrafter"/>
</dbReference>
<dbReference type="Proteomes" id="UP000287853">
    <property type="component" value="Unassembled WGS sequence"/>
</dbReference>
<dbReference type="GO" id="GO:0005886">
    <property type="term" value="C:plasma membrane"/>
    <property type="evidence" value="ECO:0007669"/>
    <property type="project" value="TreeGrafter"/>
</dbReference>
<dbReference type="AlphaFoldDB" id="A0A3S3RRW2"/>
<dbReference type="PANTHER" id="PTHR32309">
    <property type="entry name" value="TYROSINE-PROTEIN KINASE"/>
    <property type="match status" value="1"/>
</dbReference>
<feature type="region of interest" description="Disordered" evidence="3">
    <location>
        <begin position="1"/>
        <end position="61"/>
    </location>
</feature>
<evidence type="ECO:0000256" key="1">
    <source>
        <dbReference type="ARBA" id="ARBA00022741"/>
    </source>
</evidence>
<gene>
    <name evidence="4" type="ORF">H206_01568</name>
</gene>
<sequence>MEKKNGKKLSIQDIETLRSKDKKMPKDLGDWMGLAPEETSDLKIDHHSSQQTKSSNKKKLLSQKKNVPQIWVSEPEKYPRVIESLRVLENKIVRFNEEERLQVFLLTGTERKTGVSSIAFNLSLICGWDMPERRILMIDANMSHPSLHKSFTIPIAPGLADFLYGRVPIASITYDSFLPNLKLIPFGNKAENLPSPFMRQSFLDFLKLIKEQYDLVFIDSEPSQSSGHARTISSRVDGVIMVAESQKTRLEALTEAKNHLQDDGARLIGNFLNRRKYAIPEWLYRWV</sequence>
<keyword evidence="1" id="KW-0547">Nucleotide-binding</keyword>
<organism evidence="4 5">
    <name type="scientific">Candidatus Electrothrix aarhusensis</name>
    <dbReference type="NCBI Taxonomy" id="1859131"/>
    <lineage>
        <taxon>Bacteria</taxon>
        <taxon>Pseudomonadati</taxon>
        <taxon>Thermodesulfobacteriota</taxon>
        <taxon>Desulfobulbia</taxon>
        <taxon>Desulfobulbales</taxon>
        <taxon>Desulfobulbaceae</taxon>
        <taxon>Candidatus Electrothrix</taxon>
    </lineage>
</organism>
<dbReference type="EMBL" id="MTKO01000065">
    <property type="protein sequence ID" value="RWX46370.1"/>
    <property type="molecule type" value="Genomic_DNA"/>
</dbReference>
<dbReference type="PANTHER" id="PTHR32309:SF13">
    <property type="entry name" value="FERRIC ENTEROBACTIN TRANSPORT PROTEIN FEPE"/>
    <property type="match status" value="1"/>
</dbReference>
<reference evidence="4 5" key="1">
    <citation type="submission" date="2017-01" db="EMBL/GenBank/DDBJ databases">
        <title>The cable genome- insights into the physiology and evolution of filamentous bacteria capable of sulfide oxidation via long distance electron transfer.</title>
        <authorList>
            <person name="Schreiber L."/>
            <person name="Bjerg J.T."/>
            <person name="Boggild A."/>
            <person name="Van De Vossenberg J."/>
            <person name="Meysman F."/>
            <person name="Nielsen L.P."/>
            <person name="Schramm A."/>
            <person name="Kjeldsen K.U."/>
        </authorList>
    </citation>
    <scope>NUCLEOTIDE SEQUENCE [LARGE SCALE GENOMIC DNA]</scope>
    <source>
        <strain evidence="4">MCF</strain>
    </source>
</reference>
<dbReference type="InterPro" id="IPR050445">
    <property type="entry name" value="Bact_polysacc_biosynth/exp"/>
</dbReference>
<dbReference type="InterPro" id="IPR005702">
    <property type="entry name" value="Wzc-like_C"/>
</dbReference>
<dbReference type="Gene3D" id="3.40.50.300">
    <property type="entry name" value="P-loop containing nucleotide triphosphate hydrolases"/>
    <property type="match status" value="1"/>
</dbReference>
<evidence type="ECO:0000313" key="5">
    <source>
        <dbReference type="Proteomes" id="UP000287853"/>
    </source>
</evidence>
<name>A0A3S3RRW2_9BACT</name>
<protein>
    <submittedName>
        <fullName evidence="4">Chromosome partitioning ATPase, Mrp family, contains Fe-S cluster</fullName>
    </submittedName>
</protein>
<dbReference type="SUPFAM" id="SSF52540">
    <property type="entry name" value="P-loop containing nucleoside triphosphate hydrolases"/>
    <property type="match status" value="1"/>
</dbReference>
<feature type="compositionally biased region" description="Basic and acidic residues" evidence="3">
    <location>
        <begin position="15"/>
        <end position="29"/>
    </location>
</feature>
<dbReference type="CDD" id="cd05387">
    <property type="entry name" value="BY-kinase"/>
    <property type="match status" value="1"/>
</dbReference>